<dbReference type="GO" id="GO:0006465">
    <property type="term" value="P:signal peptide processing"/>
    <property type="evidence" value="ECO:0007669"/>
    <property type="project" value="TreeGrafter"/>
</dbReference>
<sequence length="115" mass="12923">MTRTPRLRTPLPGCRPPRGDGTGLWEPGDHGTAAHLLLCPAKRDLRQEQELRGHTGDYHKYTFKHAQPALLYLVPTCIGFPLLVALVKGEIADMFRYEESPKEASEPTESEKKDN</sequence>
<organism evidence="5 6">
    <name type="scientific">Pleurodeles waltl</name>
    <name type="common">Iberian ribbed newt</name>
    <dbReference type="NCBI Taxonomy" id="8319"/>
    <lineage>
        <taxon>Eukaryota</taxon>
        <taxon>Metazoa</taxon>
        <taxon>Chordata</taxon>
        <taxon>Craniata</taxon>
        <taxon>Vertebrata</taxon>
        <taxon>Euteleostomi</taxon>
        <taxon>Amphibia</taxon>
        <taxon>Batrachia</taxon>
        <taxon>Caudata</taxon>
        <taxon>Salamandroidea</taxon>
        <taxon>Salamandridae</taxon>
        <taxon>Pleurodelinae</taxon>
        <taxon>Pleurodeles</taxon>
    </lineage>
</organism>
<evidence type="ECO:0000256" key="1">
    <source>
        <dbReference type="ARBA" id="ARBA00004477"/>
    </source>
</evidence>
<accession>A0AAV7M8V9</accession>
<dbReference type="Pfam" id="PF04258">
    <property type="entry name" value="Peptidase_A22B"/>
    <property type="match status" value="1"/>
</dbReference>
<reference evidence="5" key="1">
    <citation type="journal article" date="2022" name="bioRxiv">
        <title>Sequencing and chromosome-scale assembly of the giantPleurodeles waltlgenome.</title>
        <authorList>
            <person name="Brown T."/>
            <person name="Elewa A."/>
            <person name="Iarovenko S."/>
            <person name="Subramanian E."/>
            <person name="Araus A.J."/>
            <person name="Petzold A."/>
            <person name="Susuki M."/>
            <person name="Suzuki K.-i.T."/>
            <person name="Hayashi T."/>
            <person name="Toyoda A."/>
            <person name="Oliveira C."/>
            <person name="Osipova E."/>
            <person name="Leigh N.D."/>
            <person name="Simon A."/>
            <person name="Yun M.H."/>
        </authorList>
    </citation>
    <scope>NUCLEOTIDE SEQUENCE</scope>
    <source>
        <strain evidence="5">20211129_DDA</strain>
        <tissue evidence="5">Liver</tissue>
    </source>
</reference>
<keyword evidence="4" id="KW-0472">Membrane</keyword>
<dbReference type="GO" id="GO:0033619">
    <property type="term" value="P:membrane protein proteolysis"/>
    <property type="evidence" value="ECO:0007669"/>
    <property type="project" value="TreeGrafter"/>
</dbReference>
<comment type="subcellular location">
    <subcellularLocation>
        <location evidence="1">Endoplasmic reticulum membrane</location>
        <topology evidence="1">Multi-pass membrane protein</topology>
    </subcellularLocation>
</comment>
<protein>
    <submittedName>
        <fullName evidence="5">Uncharacterized protein</fullName>
    </submittedName>
</protein>
<dbReference type="Proteomes" id="UP001066276">
    <property type="component" value="Chromosome 10"/>
</dbReference>
<dbReference type="PANTHER" id="PTHR12174">
    <property type="entry name" value="SIGNAL PEPTIDE PEPTIDASE"/>
    <property type="match status" value="1"/>
</dbReference>
<comment type="caution">
    <text evidence="5">The sequence shown here is derived from an EMBL/GenBank/DDBJ whole genome shotgun (WGS) entry which is preliminary data.</text>
</comment>
<gene>
    <name evidence="5" type="ORF">NDU88_001681</name>
</gene>
<feature type="region of interest" description="Disordered" evidence="3">
    <location>
        <begin position="1"/>
        <end position="24"/>
    </location>
</feature>
<dbReference type="EMBL" id="JANPWB010000014">
    <property type="protein sequence ID" value="KAJ1096545.1"/>
    <property type="molecule type" value="Genomic_DNA"/>
</dbReference>
<keyword evidence="4" id="KW-0812">Transmembrane</keyword>
<dbReference type="GO" id="GO:0042500">
    <property type="term" value="F:aspartic endopeptidase activity, intramembrane cleaving"/>
    <property type="evidence" value="ECO:0007669"/>
    <property type="project" value="InterPro"/>
</dbReference>
<dbReference type="PANTHER" id="PTHR12174:SF23">
    <property type="entry name" value="MINOR HISTOCOMPATIBILITY ANTIGEN H13"/>
    <property type="match status" value="1"/>
</dbReference>
<evidence type="ECO:0000313" key="5">
    <source>
        <dbReference type="EMBL" id="KAJ1096545.1"/>
    </source>
</evidence>
<keyword evidence="4" id="KW-1133">Transmembrane helix</keyword>
<feature type="transmembrane region" description="Helical" evidence="4">
    <location>
        <begin position="69"/>
        <end position="87"/>
    </location>
</feature>
<evidence type="ECO:0000313" key="6">
    <source>
        <dbReference type="Proteomes" id="UP001066276"/>
    </source>
</evidence>
<evidence type="ECO:0000256" key="3">
    <source>
        <dbReference type="SAM" id="MobiDB-lite"/>
    </source>
</evidence>
<proteinExistence type="predicted"/>
<name>A0AAV7M8V9_PLEWA</name>
<dbReference type="AlphaFoldDB" id="A0AAV7M8V9"/>
<keyword evidence="6" id="KW-1185">Reference proteome</keyword>
<evidence type="ECO:0000256" key="4">
    <source>
        <dbReference type="SAM" id="Phobius"/>
    </source>
</evidence>
<keyword evidence="2" id="KW-0256">Endoplasmic reticulum</keyword>
<dbReference type="InterPro" id="IPR007369">
    <property type="entry name" value="Peptidase_A22B_SPP"/>
</dbReference>
<evidence type="ECO:0000256" key="2">
    <source>
        <dbReference type="ARBA" id="ARBA00022824"/>
    </source>
</evidence>
<dbReference type="GO" id="GO:0098553">
    <property type="term" value="C:lumenal side of endoplasmic reticulum membrane"/>
    <property type="evidence" value="ECO:0007669"/>
    <property type="project" value="TreeGrafter"/>
</dbReference>
<dbReference type="GO" id="GO:0098554">
    <property type="term" value="C:cytoplasmic side of endoplasmic reticulum membrane"/>
    <property type="evidence" value="ECO:0007669"/>
    <property type="project" value="TreeGrafter"/>
</dbReference>